<evidence type="ECO:0008006" key="7">
    <source>
        <dbReference type="Google" id="ProtNLM"/>
    </source>
</evidence>
<dbReference type="OrthoDB" id="64736at2759"/>
<keyword evidence="6" id="KW-1185">Reference proteome</keyword>
<feature type="domain" description="Alpha-N-acetylglucosaminidase C-terminal" evidence="4">
    <location>
        <begin position="467"/>
        <end position="622"/>
    </location>
</feature>
<organism evidence="5 6">
    <name type="scientific">Modicella reniformis</name>
    <dbReference type="NCBI Taxonomy" id="1440133"/>
    <lineage>
        <taxon>Eukaryota</taxon>
        <taxon>Fungi</taxon>
        <taxon>Fungi incertae sedis</taxon>
        <taxon>Mucoromycota</taxon>
        <taxon>Mortierellomycotina</taxon>
        <taxon>Mortierellomycetes</taxon>
        <taxon>Mortierellales</taxon>
        <taxon>Mortierellaceae</taxon>
        <taxon>Modicella</taxon>
    </lineage>
</organism>
<gene>
    <name evidence="5" type="ORF">BGZ65_012165</name>
</gene>
<accession>A0A9P6MBZ6</accession>
<dbReference type="AlphaFoldDB" id="A0A9P6MBZ6"/>
<evidence type="ECO:0000259" key="2">
    <source>
        <dbReference type="Pfam" id="PF05089"/>
    </source>
</evidence>
<feature type="domain" description="Alpha-N-acetylglucosaminidase tim-barrel" evidence="2">
    <location>
        <begin position="212"/>
        <end position="303"/>
    </location>
</feature>
<keyword evidence="1" id="KW-0378">Hydrolase</keyword>
<dbReference type="Pfam" id="PF12972">
    <property type="entry name" value="NAGLU_C"/>
    <property type="match status" value="1"/>
</dbReference>
<dbReference type="Proteomes" id="UP000749646">
    <property type="component" value="Unassembled WGS sequence"/>
</dbReference>
<dbReference type="PANTHER" id="PTHR12872:SF1">
    <property type="entry name" value="ALPHA-N-ACETYLGLUCOSAMINIDASE"/>
    <property type="match status" value="1"/>
</dbReference>
<feature type="domain" description="Alpha-N-acetylglucosaminidase N-terminal" evidence="3">
    <location>
        <begin position="56"/>
        <end position="140"/>
    </location>
</feature>
<evidence type="ECO:0000256" key="1">
    <source>
        <dbReference type="ARBA" id="ARBA00022801"/>
    </source>
</evidence>
<dbReference type="InterPro" id="IPR024733">
    <property type="entry name" value="NAGLU_tim-barrel"/>
</dbReference>
<dbReference type="EMBL" id="JAAAHW010003142">
    <property type="protein sequence ID" value="KAF9988109.1"/>
    <property type="molecule type" value="Genomic_DNA"/>
</dbReference>
<comment type="caution">
    <text evidence="5">The sequence shown here is derived from an EMBL/GenBank/DDBJ whole genome shotgun (WGS) entry which is preliminary data.</text>
</comment>
<sequence length="651" mass="74420">MEIKHGNGRLEKCKKRWLGLVDVDAIPDNAILRQRSAADSLGTKILFKRASASEEPLYGLVKRLLPAQYYDHFVFKLKPDLVPASSTNVHDTFRISDGGNEKTVVEGATLAGLGAGLNYYIRNVCEVEMSWSGDRFHDMPVVPPTVVNSSGVIRASFVPWRYYMNVVTFGYSFVFWDWKRWERELGIQTLTPTGAMECIRLNEFSIVYWMTLNMALAMVGQENVFRKMYEDLGLTREELNGYFAGPTYAAWHRMGNLQGSWIISDDIQFKNDWIDSQWDLQKQIVRRMREFNITTTLPSFNGFQLIQTQKSIYQQSGLGFNNNSSHYYLLDLYNELHPVCMEVECLRQTTSGVMNALKQADPQAVWVMQSWFLIDREGFFGIDWGWSMLNNFGGGQGLYGTLPGLLTEPFKGYQQYPKWDVFPTTVGQQHPDPVHRASIDTLLLKRTDNPDAAIPPIPRESYLPLNVSSFRYDLVDVTREIMAGVVIPGLHKELVDAYEAKDLSRIRPWGDLILQAINDTGRILATHTHFMLWPWIRDARISAKRSSASNAEAPYNATEHVRYQDYLELGARNQITWWGPKGQQKLSDYAGKEWSGVVKGFYYPRWEIFVDRLVTAGAARSPVGLQCILGRFAEGQSQMAEADDLFGFDRW</sequence>
<evidence type="ECO:0000313" key="5">
    <source>
        <dbReference type="EMBL" id="KAF9988109.1"/>
    </source>
</evidence>
<proteinExistence type="predicted"/>
<dbReference type="Pfam" id="PF05089">
    <property type="entry name" value="NAGLU"/>
    <property type="match status" value="3"/>
</dbReference>
<evidence type="ECO:0000313" key="6">
    <source>
        <dbReference type="Proteomes" id="UP000749646"/>
    </source>
</evidence>
<evidence type="ECO:0000259" key="4">
    <source>
        <dbReference type="Pfam" id="PF12972"/>
    </source>
</evidence>
<name>A0A9P6MBZ6_9FUNG</name>
<dbReference type="GO" id="GO:0016787">
    <property type="term" value="F:hydrolase activity"/>
    <property type="evidence" value="ECO:0007669"/>
    <property type="project" value="UniProtKB-KW"/>
</dbReference>
<feature type="domain" description="Alpha-N-acetylglucosaminidase tim-barrel" evidence="2">
    <location>
        <begin position="310"/>
        <end position="379"/>
    </location>
</feature>
<dbReference type="Pfam" id="PF12971">
    <property type="entry name" value="NAGLU_N"/>
    <property type="match status" value="1"/>
</dbReference>
<dbReference type="Gene3D" id="3.30.379.10">
    <property type="entry name" value="Chitobiase/beta-hexosaminidase domain 2-like"/>
    <property type="match status" value="1"/>
</dbReference>
<dbReference type="InterPro" id="IPR024732">
    <property type="entry name" value="NAGLU_C"/>
</dbReference>
<protein>
    <recommendedName>
        <fullName evidence="7">Alpha-N-acetylglucosaminidase</fullName>
    </recommendedName>
</protein>
<dbReference type="InterPro" id="IPR029018">
    <property type="entry name" value="Hex-like_dom2"/>
</dbReference>
<dbReference type="Gene3D" id="1.20.120.670">
    <property type="entry name" value="N-acetyl-b-d-glucoasminidase"/>
    <property type="match status" value="1"/>
</dbReference>
<evidence type="ECO:0000259" key="3">
    <source>
        <dbReference type="Pfam" id="PF12971"/>
    </source>
</evidence>
<dbReference type="InterPro" id="IPR007781">
    <property type="entry name" value="NAGLU"/>
</dbReference>
<dbReference type="InterPro" id="IPR024240">
    <property type="entry name" value="NAGLU_N"/>
</dbReference>
<feature type="domain" description="Alpha-N-acetylglucosaminidase tim-barrel" evidence="2">
    <location>
        <begin position="161"/>
        <end position="188"/>
    </location>
</feature>
<dbReference type="Gene3D" id="3.20.20.80">
    <property type="entry name" value="Glycosidases"/>
    <property type="match status" value="1"/>
</dbReference>
<dbReference type="PANTHER" id="PTHR12872">
    <property type="entry name" value="ALPHA-N-ACETYLGLUCOSAMINIDASE"/>
    <property type="match status" value="1"/>
</dbReference>
<reference evidence="5" key="1">
    <citation type="journal article" date="2020" name="Fungal Divers.">
        <title>Resolving the Mortierellaceae phylogeny through synthesis of multi-gene phylogenetics and phylogenomics.</title>
        <authorList>
            <person name="Vandepol N."/>
            <person name="Liber J."/>
            <person name="Desiro A."/>
            <person name="Na H."/>
            <person name="Kennedy M."/>
            <person name="Barry K."/>
            <person name="Grigoriev I.V."/>
            <person name="Miller A.N."/>
            <person name="O'Donnell K."/>
            <person name="Stajich J.E."/>
            <person name="Bonito G."/>
        </authorList>
    </citation>
    <scope>NUCLEOTIDE SEQUENCE</scope>
    <source>
        <strain evidence="5">MES-2147</strain>
    </source>
</reference>